<evidence type="ECO:0000313" key="3">
    <source>
        <dbReference type="EMBL" id="KAG6663371.1"/>
    </source>
</evidence>
<evidence type="ECO:0000256" key="1">
    <source>
        <dbReference type="SAM" id="MobiDB-lite"/>
    </source>
</evidence>
<dbReference type="GO" id="GO:0003676">
    <property type="term" value="F:nucleic acid binding"/>
    <property type="evidence" value="ECO:0007669"/>
    <property type="project" value="InterPro"/>
</dbReference>
<accession>A0A8T1RBM7</accession>
<dbReference type="GO" id="GO:0004523">
    <property type="term" value="F:RNA-DNA hybrid ribonuclease activity"/>
    <property type="evidence" value="ECO:0007669"/>
    <property type="project" value="InterPro"/>
</dbReference>
<evidence type="ECO:0000313" key="4">
    <source>
        <dbReference type="Proteomes" id="UP000811609"/>
    </source>
</evidence>
<evidence type="ECO:0000259" key="2">
    <source>
        <dbReference type="Pfam" id="PF13456"/>
    </source>
</evidence>
<dbReference type="EMBL" id="CM031810">
    <property type="protein sequence ID" value="KAG6663371.1"/>
    <property type="molecule type" value="Genomic_DNA"/>
</dbReference>
<dbReference type="Proteomes" id="UP000811609">
    <property type="component" value="Chromosome 2"/>
</dbReference>
<reference evidence="3" key="1">
    <citation type="submission" date="2020-12" db="EMBL/GenBank/DDBJ databases">
        <title>WGS assembly of Carya illinoinensis cv. Pawnee.</title>
        <authorList>
            <person name="Platts A."/>
            <person name="Shu S."/>
            <person name="Wright S."/>
            <person name="Barry K."/>
            <person name="Edger P."/>
            <person name="Pires J.C."/>
            <person name="Schmutz J."/>
        </authorList>
    </citation>
    <scope>NUCLEOTIDE SEQUENCE</scope>
    <source>
        <tissue evidence="3">Leaf</tissue>
    </source>
</reference>
<proteinExistence type="predicted"/>
<dbReference type="Pfam" id="PF13456">
    <property type="entry name" value="RVT_3"/>
    <property type="match status" value="1"/>
</dbReference>
<keyword evidence="4" id="KW-1185">Reference proteome</keyword>
<feature type="region of interest" description="Disordered" evidence="1">
    <location>
        <begin position="82"/>
        <end position="101"/>
    </location>
</feature>
<organism evidence="3 4">
    <name type="scientific">Carya illinoinensis</name>
    <name type="common">Pecan</name>
    <dbReference type="NCBI Taxonomy" id="32201"/>
    <lineage>
        <taxon>Eukaryota</taxon>
        <taxon>Viridiplantae</taxon>
        <taxon>Streptophyta</taxon>
        <taxon>Embryophyta</taxon>
        <taxon>Tracheophyta</taxon>
        <taxon>Spermatophyta</taxon>
        <taxon>Magnoliopsida</taxon>
        <taxon>eudicotyledons</taxon>
        <taxon>Gunneridae</taxon>
        <taxon>Pentapetalae</taxon>
        <taxon>rosids</taxon>
        <taxon>fabids</taxon>
        <taxon>Fagales</taxon>
        <taxon>Juglandaceae</taxon>
        <taxon>Carya</taxon>
    </lineage>
</organism>
<protein>
    <recommendedName>
        <fullName evidence="2">RNase H type-1 domain-containing protein</fullName>
    </recommendedName>
</protein>
<feature type="domain" description="RNase H type-1" evidence="2">
    <location>
        <begin position="4"/>
        <end position="49"/>
    </location>
</feature>
<dbReference type="AlphaFoldDB" id="A0A8T1RBM7"/>
<sequence length="276" mass="28669">MRYVASPFLVECNALWRPMELCGELGLWDAIFEGDAKEMIDAVNSSQIQSLCIEKGNEVVDKTTTAKKVATRAVPATTALLGEKAPLGDSGEAAGSPEGLVGEAEGGVEVAGEGDEEDEGEFAEGVGAEVGAGVGTGVVGAGAGDVGTGAGARVVGEGAGDGDVLGDGAGDGGDETGEGGVAVGSGTGAWAKHELAKRLEIMKTWRNRAKSIFIIIFKNERKLLSFSVLVTWVQSMGGKIGEAERDWVTENYGEERVLKLKYQDCCLFCIHCTSYL</sequence>
<dbReference type="InterPro" id="IPR002156">
    <property type="entry name" value="RNaseH_domain"/>
</dbReference>
<name>A0A8T1RBM7_CARIL</name>
<gene>
    <name evidence="3" type="ORF">CIPAW_02G022100</name>
</gene>
<comment type="caution">
    <text evidence="3">The sequence shown here is derived from an EMBL/GenBank/DDBJ whole genome shotgun (WGS) entry which is preliminary data.</text>
</comment>